<feature type="domain" description="PARP-type" evidence="8">
    <location>
        <begin position="124"/>
        <end position="238"/>
    </location>
</feature>
<dbReference type="InterPro" id="IPR001623">
    <property type="entry name" value="DnaJ_domain"/>
</dbReference>
<dbReference type="Gene3D" id="1.10.287.110">
    <property type="entry name" value="DnaJ domain"/>
    <property type="match status" value="1"/>
</dbReference>
<dbReference type="CDD" id="cd06257">
    <property type="entry name" value="DnaJ"/>
    <property type="match status" value="1"/>
</dbReference>
<keyword evidence="6" id="KW-0175">Coiled coil</keyword>
<dbReference type="PROSITE" id="PS50076">
    <property type="entry name" value="DNAJ_2"/>
    <property type="match status" value="1"/>
</dbReference>
<evidence type="ECO:0000256" key="3">
    <source>
        <dbReference type="ARBA" id="ARBA00022771"/>
    </source>
</evidence>
<keyword evidence="5" id="KW-0539">Nucleus</keyword>
<dbReference type="SUPFAM" id="SSF46565">
    <property type="entry name" value="Chaperone J-domain"/>
    <property type="match status" value="1"/>
</dbReference>
<reference evidence="11 12" key="1">
    <citation type="journal article" date="2019" name="Sci. Rep.">
        <title>Comparative genomics of chytrid fungi reveal insights into the obligate biotrophic and pathogenic lifestyle of Synchytrium endobioticum.</title>
        <authorList>
            <person name="van de Vossenberg B.T.L.H."/>
            <person name="Warris S."/>
            <person name="Nguyen H.D.T."/>
            <person name="van Gent-Pelzer M.P.E."/>
            <person name="Joly D.L."/>
            <person name="van de Geest H.C."/>
            <person name="Bonants P.J.M."/>
            <person name="Smith D.S."/>
            <person name="Levesque C.A."/>
            <person name="van der Lee T.A.J."/>
        </authorList>
    </citation>
    <scope>NUCLEOTIDE SEQUENCE [LARGE SCALE GENOMIC DNA]</scope>
    <source>
        <strain evidence="11 12">CBS 675.73</strain>
    </source>
</reference>
<name>A0A507FPK0_9FUNG</name>
<evidence type="ECO:0000256" key="6">
    <source>
        <dbReference type="SAM" id="Coils"/>
    </source>
</evidence>
<dbReference type="Proteomes" id="UP000320333">
    <property type="component" value="Unassembled WGS sequence"/>
</dbReference>
<dbReference type="SUPFAM" id="SSF52113">
    <property type="entry name" value="BRCT domain"/>
    <property type="match status" value="1"/>
</dbReference>
<dbReference type="InterPro" id="IPR036869">
    <property type="entry name" value="J_dom_sf"/>
</dbReference>
<dbReference type="Gene3D" id="6.10.140.1230">
    <property type="match status" value="1"/>
</dbReference>
<dbReference type="Pfam" id="PF03357">
    <property type="entry name" value="Snf7"/>
    <property type="match status" value="1"/>
</dbReference>
<evidence type="ECO:0000313" key="11">
    <source>
        <dbReference type="EMBL" id="TPX78193.1"/>
    </source>
</evidence>
<dbReference type="Gene3D" id="3.30.1740.10">
    <property type="entry name" value="Zinc finger, PARP-type"/>
    <property type="match status" value="1"/>
</dbReference>
<dbReference type="EMBL" id="QEAP01000007">
    <property type="protein sequence ID" value="TPX78193.1"/>
    <property type="molecule type" value="Genomic_DNA"/>
</dbReference>
<dbReference type="InterPro" id="IPR001510">
    <property type="entry name" value="Znf_PARP"/>
</dbReference>
<dbReference type="InterPro" id="IPR036957">
    <property type="entry name" value="Znf_PARP_sf"/>
</dbReference>
<evidence type="ECO:0000259" key="9">
    <source>
        <dbReference type="PROSITE" id="PS50076"/>
    </source>
</evidence>
<feature type="domain" description="BRCT" evidence="10">
    <location>
        <begin position="359"/>
        <end position="451"/>
    </location>
</feature>
<feature type="compositionally biased region" description="Polar residues" evidence="7">
    <location>
        <begin position="246"/>
        <end position="257"/>
    </location>
</feature>
<dbReference type="STRING" id="246404.A0A507FPK0"/>
<feature type="region of interest" description="Disordered" evidence="7">
    <location>
        <begin position="246"/>
        <end position="280"/>
    </location>
</feature>
<dbReference type="OrthoDB" id="446168at2759"/>
<dbReference type="GO" id="GO:0005634">
    <property type="term" value="C:nucleus"/>
    <property type="evidence" value="ECO:0007669"/>
    <property type="project" value="UniProtKB-SubCell"/>
</dbReference>
<comment type="subcellular location">
    <subcellularLocation>
        <location evidence="1">Nucleus</location>
    </subcellularLocation>
</comment>
<keyword evidence="3" id="KW-0863">Zinc-finger</keyword>
<evidence type="ECO:0000256" key="4">
    <source>
        <dbReference type="ARBA" id="ARBA00022833"/>
    </source>
</evidence>
<dbReference type="GO" id="GO:0003677">
    <property type="term" value="F:DNA binding"/>
    <property type="evidence" value="ECO:0007669"/>
    <property type="project" value="InterPro"/>
</dbReference>
<keyword evidence="4" id="KW-0862">Zinc</keyword>
<evidence type="ECO:0000256" key="5">
    <source>
        <dbReference type="ARBA" id="ARBA00023242"/>
    </source>
</evidence>
<dbReference type="GO" id="GO:0008270">
    <property type="term" value="F:zinc ion binding"/>
    <property type="evidence" value="ECO:0007669"/>
    <property type="project" value="UniProtKB-KW"/>
</dbReference>
<dbReference type="PROSITE" id="PS50172">
    <property type="entry name" value="BRCT"/>
    <property type="match status" value="1"/>
</dbReference>
<feature type="region of interest" description="Disordered" evidence="7">
    <location>
        <begin position="323"/>
        <end position="343"/>
    </location>
</feature>
<dbReference type="InterPro" id="IPR005024">
    <property type="entry name" value="Snf7_fam"/>
</dbReference>
<evidence type="ECO:0000256" key="1">
    <source>
        <dbReference type="ARBA" id="ARBA00004123"/>
    </source>
</evidence>
<dbReference type="AlphaFoldDB" id="A0A507FPK0"/>
<gene>
    <name evidence="11" type="ORF">CcCBS67573_g00525</name>
</gene>
<evidence type="ECO:0008006" key="13">
    <source>
        <dbReference type="Google" id="ProtNLM"/>
    </source>
</evidence>
<evidence type="ECO:0000259" key="8">
    <source>
        <dbReference type="PROSITE" id="PS50064"/>
    </source>
</evidence>
<organism evidence="11 12">
    <name type="scientific">Chytriomyces confervae</name>
    <dbReference type="NCBI Taxonomy" id="246404"/>
    <lineage>
        <taxon>Eukaryota</taxon>
        <taxon>Fungi</taxon>
        <taxon>Fungi incertae sedis</taxon>
        <taxon>Chytridiomycota</taxon>
        <taxon>Chytridiomycota incertae sedis</taxon>
        <taxon>Chytridiomycetes</taxon>
        <taxon>Chytridiales</taxon>
        <taxon>Chytriomycetaceae</taxon>
        <taxon>Chytriomyces</taxon>
    </lineage>
</organism>
<dbReference type="InterPro" id="IPR036420">
    <property type="entry name" value="BRCT_dom_sf"/>
</dbReference>
<dbReference type="PROSITE" id="PS50064">
    <property type="entry name" value="ZF_PARP_2"/>
    <property type="match status" value="1"/>
</dbReference>
<feature type="region of interest" description="Disordered" evidence="7">
    <location>
        <begin position="660"/>
        <end position="680"/>
    </location>
</feature>
<evidence type="ECO:0000256" key="7">
    <source>
        <dbReference type="SAM" id="MobiDB-lite"/>
    </source>
</evidence>
<keyword evidence="2" id="KW-0479">Metal-binding</keyword>
<accession>A0A507FPK0</accession>
<dbReference type="Gene3D" id="3.40.50.10190">
    <property type="entry name" value="BRCT domain"/>
    <property type="match status" value="1"/>
</dbReference>
<comment type="caution">
    <text evidence="11">The sequence shown here is derived from an EMBL/GenBank/DDBJ whole genome shotgun (WGS) entry which is preliminary data.</text>
</comment>
<feature type="domain" description="J" evidence="9">
    <location>
        <begin position="9"/>
        <end position="79"/>
    </location>
</feature>
<evidence type="ECO:0000313" key="12">
    <source>
        <dbReference type="Proteomes" id="UP000320333"/>
    </source>
</evidence>
<protein>
    <recommendedName>
        <fullName evidence="13">BRCT domain-containing protein</fullName>
    </recommendedName>
</protein>
<feature type="coiled-coil region" evidence="6">
    <location>
        <begin position="483"/>
        <end position="510"/>
    </location>
</feature>
<evidence type="ECO:0000259" key="10">
    <source>
        <dbReference type="PROSITE" id="PS50172"/>
    </source>
</evidence>
<keyword evidence="12" id="KW-1185">Reference proteome</keyword>
<dbReference type="Pfam" id="PF00533">
    <property type="entry name" value="BRCT"/>
    <property type="match status" value="1"/>
</dbReference>
<dbReference type="PANTHER" id="PTHR10476">
    <property type="entry name" value="CHARGED MULTIVESICULAR BODY PROTEIN"/>
    <property type="match status" value="1"/>
</dbReference>
<dbReference type="GO" id="GO:0007034">
    <property type="term" value="P:vacuolar transport"/>
    <property type="evidence" value="ECO:0007669"/>
    <property type="project" value="InterPro"/>
</dbReference>
<proteinExistence type="predicted"/>
<evidence type="ECO:0000256" key="2">
    <source>
        <dbReference type="ARBA" id="ARBA00022723"/>
    </source>
</evidence>
<sequence length="680" mass="74481">MNGQELPGDCMRQLGVTAAELDRCDSVESEWNVVKSKYFKLVLRVHPDKGGDAATFRLVNNAFNRLRELYEARAIASFAQLLSPKFKPTTAYTNTKPQTNTHSTPFAFSFSFYAEAAEESVPLYKCEPARSSRSSCIRCANSSRRRSSKSQPQSQIKLNPLIPKGSLRVGALNPESGTYSRWSHLSCWRVPFKVWNGLPENSTNPADFEAALAAMNEILFCGFCDLSPDEKAQLVDHVMDKSSWARQTSANASSSNEPDSHIQEPLPQVSYLPDHSDQKISSVDYPEEDANFAPSADSASLLRAASSSSAVTLVPSSSFNSCLQSHSDDSDGVQEPTSTERVPHEKSNFFVAPRPGVDGPSDFLAGKTIVLTGMFPEMGGGCGLNMGKDRLKAMCESFGARVTSAVSGKTNLLIVGQEPGQSKVAKAASTGKCQIIGLQDLVKCIEGQQSLGCTPPPMIESYSTGYYGNSIGLLEWKNQDGQVKKWKASIRTQERELDKQIRNIDAEEVKVKKTIKAAAKRNDTQSCKVLAKEIVRSRKAKDRLHTSKAQLNSLQMQLQQQLAVAKIAGSLKQSTDIMKIVNNLIKLPEIHKTMQEMGMEMMKAGIISEMMDDAIDALDEDGIEEEADKEVENVLFDLTDGLLGQAGQVGAPLEKVKVSAKAEEQEEDEMEQRLAALRAE</sequence>
<dbReference type="SMART" id="SM01336">
    <property type="entry name" value="zf-PARP"/>
    <property type="match status" value="1"/>
</dbReference>
<dbReference type="SMART" id="SM00292">
    <property type="entry name" value="BRCT"/>
    <property type="match status" value="1"/>
</dbReference>
<dbReference type="InterPro" id="IPR001357">
    <property type="entry name" value="BRCT_dom"/>
</dbReference>